<gene>
    <name evidence="2" type="ORF">DEAC_c17290</name>
</gene>
<accession>A0A0J1FS56</accession>
<dbReference type="PATRIC" id="fig|476652.3.peg.1786"/>
<dbReference type="Proteomes" id="UP000036356">
    <property type="component" value="Unassembled WGS sequence"/>
</dbReference>
<dbReference type="STRING" id="476652.DEAC_c17290"/>
<keyword evidence="3" id="KW-1185">Reference proteome</keyword>
<dbReference type="AlphaFoldDB" id="A0A0J1FS56"/>
<sequence>MIDMEISRGKIVSAQKVVVYGPEGIGKSTFASCFPNSLFIDTEGSTKKLDVARLKKPTSWSMLLEEVKFIKNNPHKCNTLVIDTADWAEILCINELCSKSHKSGIEDFGYGKGYVYLAEEYGRLLNLLEEVIEAGVNVVFTAHAQMRKFEQPDEMGAYDRWEMKLQKKTAPLLREWADTVLFANYKTYVVNVDGQGVQSGKNKAQGGKRVMYTTHHNCWDAKNRDNLKDELSFSFDEIAHIIPAGAAIQSPKPAFETLPPKDEPVQEQLKVDTPPVEPPKQDPPKEDPPKPTEQPKNDKPQIDLTGVPKPLADLMAANKVTVEEIQQAVSSKGYYPQNTPISNYDPEFISGVLVGAWPQVFNMIEAIRDDIPF</sequence>
<comment type="caution">
    <text evidence="2">The sequence shown here is derived from an EMBL/GenBank/DDBJ whole genome shotgun (WGS) entry which is preliminary data.</text>
</comment>
<organism evidence="2 3">
    <name type="scientific">Desulfosporosinus acididurans</name>
    <dbReference type="NCBI Taxonomy" id="476652"/>
    <lineage>
        <taxon>Bacteria</taxon>
        <taxon>Bacillati</taxon>
        <taxon>Bacillota</taxon>
        <taxon>Clostridia</taxon>
        <taxon>Eubacteriales</taxon>
        <taxon>Desulfitobacteriaceae</taxon>
        <taxon>Desulfosporosinus</taxon>
    </lineage>
</organism>
<reference evidence="2 3" key="1">
    <citation type="submission" date="2015-06" db="EMBL/GenBank/DDBJ databases">
        <title>Draft genome of the moderately acidophilic sulfate reducer Candidatus Desulfosporosinus acididurans strain M1.</title>
        <authorList>
            <person name="Poehlein A."/>
            <person name="Petzsch P."/>
            <person name="Johnson B.D."/>
            <person name="Schloemann M."/>
            <person name="Daniel R."/>
            <person name="Muehling M."/>
        </authorList>
    </citation>
    <scope>NUCLEOTIDE SEQUENCE [LARGE SCALE GENOMIC DNA]</scope>
    <source>
        <strain evidence="2 3">M1</strain>
    </source>
</reference>
<dbReference type="Pfam" id="PF13479">
    <property type="entry name" value="AAA_24"/>
    <property type="match status" value="1"/>
</dbReference>
<protein>
    <submittedName>
        <fullName evidence="2">Uncharacterized protein</fullName>
    </submittedName>
</protein>
<evidence type="ECO:0000313" key="3">
    <source>
        <dbReference type="Proteomes" id="UP000036356"/>
    </source>
</evidence>
<evidence type="ECO:0000313" key="2">
    <source>
        <dbReference type="EMBL" id="KLU66330.1"/>
    </source>
</evidence>
<feature type="compositionally biased region" description="Basic and acidic residues" evidence="1">
    <location>
        <begin position="279"/>
        <end position="301"/>
    </location>
</feature>
<name>A0A0J1FS56_9FIRM</name>
<evidence type="ECO:0000256" key="1">
    <source>
        <dbReference type="SAM" id="MobiDB-lite"/>
    </source>
</evidence>
<dbReference type="SUPFAM" id="SSF52540">
    <property type="entry name" value="P-loop containing nucleoside triphosphate hydrolases"/>
    <property type="match status" value="1"/>
</dbReference>
<dbReference type="EMBL" id="LDZY01000005">
    <property type="protein sequence ID" value="KLU66330.1"/>
    <property type="molecule type" value="Genomic_DNA"/>
</dbReference>
<proteinExistence type="predicted"/>
<dbReference type="InterPro" id="IPR027417">
    <property type="entry name" value="P-loop_NTPase"/>
</dbReference>
<feature type="region of interest" description="Disordered" evidence="1">
    <location>
        <begin position="251"/>
        <end position="306"/>
    </location>
</feature>